<dbReference type="EMBL" id="CP092109">
    <property type="protein sequence ID" value="UWZ78173.1"/>
    <property type="molecule type" value="Genomic_DNA"/>
</dbReference>
<keyword evidence="2" id="KW-1185">Reference proteome</keyword>
<dbReference type="Pfam" id="PF13366">
    <property type="entry name" value="PDDEXK_3"/>
    <property type="match status" value="1"/>
</dbReference>
<accession>A0ABY5ZHW6</accession>
<reference evidence="1" key="1">
    <citation type="journal article" date="2022" name="Environ. Microbiol.">
        <title>Geoalkalibacter halelectricus SAP #1 sp. nov. possessing extracellular electron transfer and mineral#reducing capabilities from a haloalkaline environment.</title>
        <authorList>
            <person name="Yadav S."/>
            <person name="Singh R."/>
            <person name="Sundharam S.S."/>
            <person name="Chaudhary S."/>
            <person name="Krishnamurthi S."/>
            <person name="Patil S.A."/>
        </authorList>
    </citation>
    <scope>NUCLEOTIDE SEQUENCE</scope>
    <source>
        <strain evidence="1">SAP-1</strain>
    </source>
</reference>
<evidence type="ECO:0000313" key="1">
    <source>
        <dbReference type="EMBL" id="UWZ78173.1"/>
    </source>
</evidence>
<sequence>MENEQITEKVLGACFEVMNELGAGFLESVYEKSLLIALRDRGLCAKSQWPIPVCFRKEPVGEFFADILVENKIIVELKAVKNLAPEHLAQVINYLKATGLQTALLVNFGNAKLEYRRLNNRVERIFC</sequence>
<name>A0ABY5ZHW6_9BACT</name>
<dbReference type="NCBIfam" id="TIGR04256">
    <property type="entry name" value="GxxExxY"/>
    <property type="match status" value="1"/>
</dbReference>
<gene>
    <name evidence="1" type="ORF">L9S41_10730</name>
</gene>
<dbReference type="InterPro" id="IPR026350">
    <property type="entry name" value="GxxExxY"/>
</dbReference>
<organism evidence="1 2">
    <name type="scientific">Geoalkalibacter halelectricus</name>
    <dbReference type="NCBI Taxonomy" id="2847045"/>
    <lineage>
        <taxon>Bacteria</taxon>
        <taxon>Pseudomonadati</taxon>
        <taxon>Thermodesulfobacteriota</taxon>
        <taxon>Desulfuromonadia</taxon>
        <taxon>Desulfuromonadales</taxon>
        <taxon>Geoalkalibacteraceae</taxon>
        <taxon>Geoalkalibacter</taxon>
    </lineage>
</organism>
<dbReference type="RefSeq" id="WP_260746522.1">
    <property type="nucleotide sequence ID" value="NZ_CP092109.1"/>
</dbReference>
<dbReference type="Proteomes" id="UP001060414">
    <property type="component" value="Chromosome"/>
</dbReference>
<protein>
    <submittedName>
        <fullName evidence="1">GxxExxY protein</fullName>
    </submittedName>
</protein>
<proteinExistence type="predicted"/>
<evidence type="ECO:0000313" key="2">
    <source>
        <dbReference type="Proteomes" id="UP001060414"/>
    </source>
</evidence>